<evidence type="ECO:0000313" key="7">
    <source>
        <dbReference type="EMBL" id="OXA46797.1"/>
    </source>
</evidence>
<dbReference type="CDD" id="cd00742">
    <property type="entry name" value="FABP"/>
    <property type="match status" value="1"/>
</dbReference>
<protein>
    <recommendedName>
        <fullName evidence="4">Fatty acid-binding protein, muscle</fullName>
    </recommendedName>
    <alternativeName>
        <fullName evidence="5">M-FABP</fullName>
    </alternativeName>
</protein>
<dbReference type="AlphaFoldDB" id="A0A226DQ55"/>
<proteinExistence type="inferred from homology"/>
<feature type="domain" description="Lipocalin/cytosolic fatty-acid binding" evidence="6">
    <location>
        <begin position="4"/>
        <end position="128"/>
    </location>
</feature>
<dbReference type="SUPFAM" id="SSF50814">
    <property type="entry name" value="Lipocalins"/>
    <property type="match status" value="1"/>
</dbReference>
<reference evidence="7 8" key="1">
    <citation type="submission" date="2015-12" db="EMBL/GenBank/DDBJ databases">
        <title>The genome of Folsomia candida.</title>
        <authorList>
            <person name="Faddeeva A."/>
            <person name="Derks M.F."/>
            <person name="Anvar Y."/>
            <person name="Smit S."/>
            <person name="Van Straalen N."/>
            <person name="Roelofs D."/>
        </authorList>
    </citation>
    <scope>NUCLEOTIDE SEQUENCE [LARGE SCALE GENOMIC DNA]</scope>
    <source>
        <strain evidence="7 8">VU population</strain>
        <tissue evidence="7">Whole body</tissue>
    </source>
</reference>
<evidence type="ECO:0000259" key="6">
    <source>
        <dbReference type="Pfam" id="PF00061"/>
    </source>
</evidence>
<dbReference type="OrthoDB" id="354351at2759"/>
<dbReference type="Gene3D" id="2.40.128.20">
    <property type="match status" value="1"/>
</dbReference>
<evidence type="ECO:0000256" key="5">
    <source>
        <dbReference type="ARBA" id="ARBA00081149"/>
    </source>
</evidence>
<dbReference type="PRINTS" id="PR00178">
    <property type="entry name" value="FATTYACIDBP"/>
</dbReference>
<comment type="similarity">
    <text evidence="1">Belongs to the calycin superfamily. Fatty-acid binding protein (FABP) family.</text>
</comment>
<dbReference type="FunFam" id="2.40.128.20:FF:000001">
    <property type="entry name" value="Fatty acid-binding protein, adipocyte"/>
    <property type="match status" value="1"/>
</dbReference>
<keyword evidence="8" id="KW-1185">Reference proteome</keyword>
<name>A0A226DQ55_FOLCA</name>
<dbReference type="PANTHER" id="PTHR11955">
    <property type="entry name" value="FATTY ACID BINDING PROTEIN"/>
    <property type="match status" value="1"/>
</dbReference>
<accession>A0A226DQ55</accession>
<dbReference type="EMBL" id="LNIX01000014">
    <property type="protein sequence ID" value="OXA46797.1"/>
    <property type="molecule type" value="Genomic_DNA"/>
</dbReference>
<dbReference type="Proteomes" id="UP000198287">
    <property type="component" value="Unassembled WGS sequence"/>
</dbReference>
<comment type="caution">
    <text evidence="7">The sequence shown here is derived from an EMBL/GenBank/DDBJ whole genome shotgun (WGS) entry which is preliminary data.</text>
</comment>
<dbReference type="InterPro" id="IPR031259">
    <property type="entry name" value="ILBP"/>
</dbReference>
<organism evidence="7 8">
    <name type="scientific">Folsomia candida</name>
    <name type="common">Springtail</name>
    <dbReference type="NCBI Taxonomy" id="158441"/>
    <lineage>
        <taxon>Eukaryota</taxon>
        <taxon>Metazoa</taxon>
        <taxon>Ecdysozoa</taxon>
        <taxon>Arthropoda</taxon>
        <taxon>Hexapoda</taxon>
        <taxon>Collembola</taxon>
        <taxon>Entomobryomorpha</taxon>
        <taxon>Isotomoidea</taxon>
        <taxon>Isotomidae</taxon>
        <taxon>Proisotominae</taxon>
        <taxon>Folsomia</taxon>
    </lineage>
</organism>
<comment type="function">
    <text evidence="3">Binds fatty acids in a 1:1 molar ratio.</text>
</comment>
<dbReference type="Pfam" id="PF00061">
    <property type="entry name" value="Lipocalin"/>
    <property type="match status" value="1"/>
</dbReference>
<dbReference type="OMA" id="NTEINCK"/>
<keyword evidence="2" id="KW-0446">Lipid-binding</keyword>
<evidence type="ECO:0000313" key="8">
    <source>
        <dbReference type="Proteomes" id="UP000198287"/>
    </source>
</evidence>
<evidence type="ECO:0000256" key="2">
    <source>
        <dbReference type="ARBA" id="ARBA00023121"/>
    </source>
</evidence>
<evidence type="ECO:0000256" key="4">
    <source>
        <dbReference type="ARBA" id="ARBA00072951"/>
    </source>
</evidence>
<evidence type="ECO:0000256" key="3">
    <source>
        <dbReference type="ARBA" id="ARBA00057009"/>
    </source>
</evidence>
<dbReference type="GO" id="GO:0005504">
    <property type="term" value="F:fatty acid binding"/>
    <property type="evidence" value="ECO:0007669"/>
    <property type="project" value="UniProtKB-ARBA"/>
</dbReference>
<dbReference type="InterPro" id="IPR012674">
    <property type="entry name" value="Calycin"/>
</dbReference>
<dbReference type="InterPro" id="IPR000463">
    <property type="entry name" value="Fatty_acid-bd"/>
</dbReference>
<gene>
    <name evidence="7" type="ORF">Fcan01_18236</name>
</gene>
<sequence>MSFTGKFELVSSDNFDEYLKACGVGMAKRALAATAKPTIEISEAGGLFTMKTSSTFKNTEIKFKLGEEFDEETADGRQAKSTMTADGNKLIHSQKIGDDSSVTVREFSGDSLKASFTAKGVTGTRVYKKV</sequence>
<evidence type="ECO:0000256" key="1">
    <source>
        <dbReference type="ARBA" id="ARBA00008390"/>
    </source>
</evidence>
<dbReference type="InterPro" id="IPR000566">
    <property type="entry name" value="Lipocln_cytosolic_FA-bd_dom"/>
</dbReference>